<dbReference type="InterPro" id="IPR002049">
    <property type="entry name" value="LE_dom"/>
</dbReference>
<dbReference type="GO" id="GO:0005604">
    <property type="term" value="C:basement membrane"/>
    <property type="evidence" value="ECO:0007669"/>
    <property type="project" value="UniProtKB-SubCell"/>
</dbReference>
<feature type="domain" description="Laminin IV type A" evidence="16">
    <location>
        <begin position="288"/>
        <end position="461"/>
    </location>
</feature>
<dbReference type="WBParaSite" id="SBAD_0000569301-mRNA-1">
    <property type="protein sequence ID" value="SBAD_0000569301-mRNA-1"/>
    <property type="gene ID" value="SBAD_0000569301"/>
</dbReference>
<reference evidence="20" key="1">
    <citation type="submission" date="2016-06" db="UniProtKB">
        <authorList>
            <consortium name="WormBaseParasite"/>
        </authorList>
    </citation>
    <scope>IDENTIFICATION</scope>
</reference>
<dbReference type="FunFam" id="2.10.25.10:FF:000242">
    <property type="entry name" value="Laminin subunit alpha 1"/>
    <property type="match status" value="1"/>
</dbReference>
<keyword evidence="5" id="KW-0732">Signal</keyword>
<dbReference type="InterPro" id="IPR008211">
    <property type="entry name" value="Laminin_N"/>
</dbReference>
<protein>
    <submittedName>
        <fullName evidence="20">Laminin EGF-like domain-containing protein</fullName>
    </submittedName>
</protein>
<evidence type="ECO:0000256" key="11">
    <source>
        <dbReference type="ARBA" id="ARBA00023180"/>
    </source>
</evidence>
<feature type="disulfide bond" evidence="13">
    <location>
        <begin position="679"/>
        <end position="688"/>
    </location>
</feature>
<feature type="domain" description="Laminin EGF-like" evidence="15">
    <location>
        <begin position="496"/>
        <end position="544"/>
    </location>
</feature>
<evidence type="ECO:0000256" key="14">
    <source>
        <dbReference type="SAM" id="Coils"/>
    </source>
</evidence>
<dbReference type="Gene3D" id="2.60.120.260">
    <property type="entry name" value="Galactose-binding domain-like"/>
    <property type="match status" value="1"/>
</dbReference>
<feature type="domain" description="Laminin EGF-like" evidence="15">
    <location>
        <begin position="650"/>
        <end position="706"/>
    </location>
</feature>
<evidence type="ECO:0000256" key="2">
    <source>
        <dbReference type="ARBA" id="ARBA00004302"/>
    </source>
</evidence>
<feature type="disulfide bond" evidence="13">
    <location>
        <begin position="232"/>
        <end position="241"/>
    </location>
</feature>
<feature type="disulfide bond" evidence="13">
    <location>
        <begin position="755"/>
        <end position="767"/>
    </location>
</feature>
<feature type="coiled-coil region" evidence="14">
    <location>
        <begin position="1091"/>
        <end position="1128"/>
    </location>
</feature>
<dbReference type="Pfam" id="PF00053">
    <property type="entry name" value="EGF_laminin"/>
    <property type="match status" value="9"/>
</dbReference>
<dbReference type="Gene3D" id="2.10.25.10">
    <property type="entry name" value="Laminin"/>
    <property type="match status" value="8"/>
</dbReference>
<evidence type="ECO:0000256" key="6">
    <source>
        <dbReference type="ARBA" id="ARBA00022737"/>
    </source>
</evidence>
<dbReference type="EMBL" id="UZAM01009017">
    <property type="protein sequence ID" value="VDP07330.1"/>
    <property type="molecule type" value="Genomic_DNA"/>
</dbReference>
<evidence type="ECO:0000256" key="3">
    <source>
        <dbReference type="ARBA" id="ARBA00022525"/>
    </source>
</evidence>
<dbReference type="SMART" id="SM00181">
    <property type="entry name" value="EGF"/>
    <property type="match status" value="7"/>
</dbReference>
<dbReference type="CDD" id="cd00055">
    <property type="entry name" value="EGF_Lam"/>
    <property type="match status" value="9"/>
</dbReference>
<dbReference type="PANTHER" id="PTHR10574">
    <property type="entry name" value="NETRIN/LAMININ-RELATED"/>
    <property type="match status" value="1"/>
</dbReference>
<keyword evidence="10 13" id="KW-1015">Disulfide bond</keyword>
<dbReference type="Pfam" id="PF24973">
    <property type="entry name" value="EGF_LMN_ATRN"/>
    <property type="match status" value="1"/>
</dbReference>
<dbReference type="PROSITE" id="PS51117">
    <property type="entry name" value="LAMININ_NTER"/>
    <property type="match status" value="1"/>
</dbReference>
<reference evidence="18 19" key="2">
    <citation type="submission" date="2018-11" db="EMBL/GenBank/DDBJ databases">
        <authorList>
            <consortium name="Pathogen Informatics"/>
        </authorList>
    </citation>
    <scope>NUCLEOTIDE SEQUENCE [LARGE SCALE GENOMIC DNA]</scope>
</reference>
<name>A0A183IPC4_9BILA</name>
<dbReference type="InterPro" id="IPR000034">
    <property type="entry name" value="Laminin_IV"/>
</dbReference>
<feature type="domain" description="Laminin EGF-like" evidence="15">
    <location>
        <begin position="755"/>
        <end position="801"/>
    </location>
</feature>
<feature type="domain" description="Laminin EGF-like" evidence="15">
    <location>
        <begin position="209"/>
        <end position="261"/>
    </location>
</feature>
<feature type="disulfide bond" evidence="13">
    <location>
        <begin position="182"/>
        <end position="191"/>
    </location>
</feature>
<dbReference type="Proteomes" id="UP000270296">
    <property type="component" value="Unassembled WGS sequence"/>
</dbReference>
<dbReference type="GO" id="GO:0007155">
    <property type="term" value="P:cell adhesion"/>
    <property type="evidence" value="ECO:0007669"/>
    <property type="project" value="UniProtKB-KW"/>
</dbReference>
<feature type="coiled-coil region" evidence="14">
    <location>
        <begin position="813"/>
        <end position="866"/>
    </location>
</feature>
<keyword evidence="9 14" id="KW-0175">Coiled coil</keyword>
<organism evidence="20">
    <name type="scientific">Soboliphyme baturini</name>
    <dbReference type="NCBI Taxonomy" id="241478"/>
    <lineage>
        <taxon>Eukaryota</taxon>
        <taxon>Metazoa</taxon>
        <taxon>Ecdysozoa</taxon>
        <taxon>Nematoda</taxon>
        <taxon>Enoplea</taxon>
        <taxon>Dorylaimia</taxon>
        <taxon>Dioctophymatida</taxon>
        <taxon>Dioctophymatoidea</taxon>
        <taxon>Soboliphymatidae</taxon>
        <taxon>Soboliphyme</taxon>
    </lineage>
</organism>
<feature type="domain" description="Laminin EGF-like" evidence="15">
    <location>
        <begin position="595"/>
        <end position="649"/>
    </location>
</feature>
<dbReference type="PRINTS" id="PR00011">
    <property type="entry name" value="EGFLAMININ"/>
</dbReference>
<feature type="disulfide bond" evidence="13">
    <location>
        <begin position="757"/>
        <end position="774"/>
    </location>
</feature>
<comment type="caution">
    <text evidence="13">Lacks conserved residue(s) required for the propagation of feature annotation.</text>
</comment>
<dbReference type="GO" id="GO:0009887">
    <property type="term" value="P:animal organ morphogenesis"/>
    <property type="evidence" value="ECO:0007669"/>
    <property type="project" value="TreeGrafter"/>
</dbReference>
<evidence type="ECO:0000256" key="10">
    <source>
        <dbReference type="ARBA" id="ARBA00023157"/>
    </source>
</evidence>
<dbReference type="FunFam" id="2.10.25.10:FF:000193">
    <property type="entry name" value="Laminin subunit gamma 1"/>
    <property type="match status" value="1"/>
</dbReference>
<dbReference type="PANTHER" id="PTHR10574:SF435">
    <property type="entry name" value="LAMININ SUBUNIT GAMMA-1"/>
    <property type="match status" value="1"/>
</dbReference>
<dbReference type="FunFam" id="2.10.25.10:FF:000580">
    <property type="entry name" value="Wing blister, isoform B"/>
    <property type="match status" value="1"/>
</dbReference>
<dbReference type="InterPro" id="IPR000742">
    <property type="entry name" value="EGF"/>
</dbReference>
<evidence type="ECO:0000313" key="20">
    <source>
        <dbReference type="WBParaSite" id="SBAD_0000569301-mRNA-1"/>
    </source>
</evidence>
<dbReference type="OrthoDB" id="430826at2759"/>
<dbReference type="SMART" id="SM00180">
    <property type="entry name" value="EGF_Lam"/>
    <property type="match status" value="9"/>
</dbReference>
<keyword evidence="3" id="KW-0964">Secreted</keyword>
<feature type="disulfide bond" evidence="13">
    <location>
        <begin position="728"/>
        <end position="737"/>
    </location>
</feature>
<dbReference type="FunFam" id="2.10.25.10:FF:000174">
    <property type="entry name" value="Laminin subunit gamma-1"/>
    <property type="match status" value="1"/>
</dbReference>
<keyword evidence="19" id="KW-1185">Reference proteome</keyword>
<gene>
    <name evidence="18" type="ORF">SBAD_LOCUS5471</name>
</gene>
<evidence type="ECO:0000256" key="4">
    <source>
        <dbReference type="ARBA" id="ARBA00022530"/>
    </source>
</evidence>
<dbReference type="Pfam" id="PF00055">
    <property type="entry name" value="Laminin_N"/>
    <property type="match status" value="1"/>
</dbReference>
<keyword evidence="11" id="KW-0325">Glycoprotein</keyword>
<evidence type="ECO:0000259" key="16">
    <source>
        <dbReference type="PROSITE" id="PS51115"/>
    </source>
</evidence>
<comment type="subcellular location">
    <subcellularLocation>
        <location evidence="2">Secreted</location>
        <location evidence="2">Extracellular space</location>
        <location evidence="2">Extracellular matrix</location>
        <location evidence="2">Basement membrane</location>
    </subcellularLocation>
</comment>
<comment type="function">
    <text evidence="1">Binding to cells via a high affinity receptor, laminin is thought to mediate the attachment, migration and organization of cells into tissues during embryonic development by interacting with other extracellular matrix components.</text>
</comment>
<dbReference type="Pfam" id="PF00052">
    <property type="entry name" value="Laminin_B"/>
    <property type="match status" value="1"/>
</dbReference>
<dbReference type="GO" id="GO:0009888">
    <property type="term" value="P:tissue development"/>
    <property type="evidence" value="ECO:0007669"/>
    <property type="project" value="TreeGrafter"/>
</dbReference>
<accession>A0A183IPC4</accession>
<dbReference type="SMART" id="SM00281">
    <property type="entry name" value="LamB"/>
    <property type="match status" value="1"/>
</dbReference>
<evidence type="ECO:0000256" key="5">
    <source>
        <dbReference type="ARBA" id="ARBA00022729"/>
    </source>
</evidence>
<evidence type="ECO:0000256" key="7">
    <source>
        <dbReference type="ARBA" id="ARBA00022869"/>
    </source>
</evidence>
<evidence type="ECO:0000256" key="8">
    <source>
        <dbReference type="ARBA" id="ARBA00022889"/>
    </source>
</evidence>
<evidence type="ECO:0000259" key="17">
    <source>
        <dbReference type="PROSITE" id="PS51117"/>
    </source>
</evidence>
<dbReference type="SUPFAM" id="SSF57196">
    <property type="entry name" value="EGF/Laminin"/>
    <property type="match status" value="8"/>
</dbReference>
<keyword evidence="6" id="KW-0677">Repeat</keyword>
<keyword evidence="7" id="KW-0084">Basement membrane</keyword>
<dbReference type="InterPro" id="IPR050440">
    <property type="entry name" value="Laminin/Netrin_ECM"/>
</dbReference>
<evidence type="ECO:0000256" key="13">
    <source>
        <dbReference type="PROSITE-ProRule" id="PRU00460"/>
    </source>
</evidence>
<keyword evidence="4" id="KW-0272">Extracellular matrix</keyword>
<evidence type="ECO:0000313" key="19">
    <source>
        <dbReference type="Proteomes" id="UP000270296"/>
    </source>
</evidence>
<dbReference type="PROSITE" id="PS51115">
    <property type="entry name" value="LAMININ_IVA"/>
    <property type="match status" value="1"/>
</dbReference>
<evidence type="ECO:0000313" key="18">
    <source>
        <dbReference type="EMBL" id="VDP07330.1"/>
    </source>
</evidence>
<feature type="domain" description="Laminin EGF-like" evidence="15">
    <location>
        <begin position="132"/>
        <end position="208"/>
    </location>
</feature>
<evidence type="ECO:0000256" key="1">
    <source>
        <dbReference type="ARBA" id="ARBA00002418"/>
    </source>
</evidence>
<feature type="disulfide bond" evidence="13">
    <location>
        <begin position="707"/>
        <end position="719"/>
    </location>
</feature>
<feature type="disulfide bond" evidence="13">
    <location>
        <begin position="776"/>
        <end position="785"/>
    </location>
</feature>
<feature type="disulfide bond" evidence="13">
    <location>
        <begin position="619"/>
        <end position="628"/>
    </location>
</feature>
<feature type="disulfide bond" evidence="13">
    <location>
        <begin position="514"/>
        <end position="523"/>
    </location>
</feature>
<feature type="domain" description="Laminin N-terminal" evidence="17">
    <location>
        <begin position="1"/>
        <end position="109"/>
    </location>
</feature>
<keyword evidence="8" id="KW-0130">Cell adhesion</keyword>
<feature type="domain" description="Laminin EGF-like" evidence="15">
    <location>
        <begin position="707"/>
        <end position="754"/>
    </location>
</feature>
<sequence>MFFSATCRSTYGLADKAPILPTAETVAQCSSDYADISPLTGGNVAFSTLEGRPSAHRFESSPVLQEWVTASEIMVSLNRLNTFGDEVFRDDGVLRSYYYAIADFAVGGRCKCNGHAGSCVKTKAGGEERLFCQCEHNTQGEDCHECLTFYNDMPWKAATAEDGNECKRSASLQCASDGRCICKPGVGGIYCDQCLPGYYEFSHQGCRHCGCVEAGSLSNKPNCRSDTGDCSCKKNVEGRRCDRCKPGFFNLDMENEFGCSPCFCYGHTSVCDFAPGFYEFNISSDFTRGKDGWTAVRYGGNSEELQYNVQDGNIMVREVDGPTYFVASDKFVGNQRSSYDQHLIFKLKVTELNARASIRDVVIEGGNGQLISLPIFAQNNPVPANYEQTYTYRLHEDPRFQWTPSLSTMEFLTVLSNLSAIKIRGTFVSGDVGMLDSVVLVSASNTESNSPQAKPAKWVESCQCPDGFVGQFCESCAPGFRREPQYGGPFGRCIKCQCHNHATLCDAESGRCICEHNTAGNNCERCARGFYGNALNGSAEDCRVCPCPNNGPCILHTDGDIICIDCPNGYGGRRCDACADGFFGDPISNLSCQLCECSGNIDQNSVGNCDRLTGECKKCVYNTYGFHCEKCLPGFYGDALLEPKGDCKPCKCFPPGTQKTVDSGAAIAECEQSSGQCSCLKHVVGLRCDRCEPGYFNISSGNGCQMCNCDPLGSTNTTCDVMTGQCICKPGVVGLRCDQCAPRHFGFSPKGCDSCQCFPTGSTDLQCDVATGQCTCRPNVEGRQCDRCEENMYNLQAGCIECPPCYKLIQKHAHEHRAELKRLRSLLNELVENPLVVNDTNFDSKLKFLKELMVRLEADVKEKLTDSPMMQQLPELRADIATANETLSSVVQMLAELNKTLESSKQTMLNWENIKEMAYTKFVSVKSYLENQALEAWTAAKEASEHFGRQSEELTKLAEHARNLAEKQKNESLLVEENAMKALNISKAALQKAKEAIYGAEVTSSEIGRLEKRYMSAEKLYNQTAQMALEQSDRSNSVYQKSAEILNKVDSLELPSIDVSNVKKKAELISGEAKAVKEEAQKLAADNKPMTNEIARFNEDMESELEKAEQQQQIADGLLAEIDSARAKASRAVQLADSTLKEANNTLHTLEGMFRFVFGRNPGVGAKFSRRDFGRHRVVFI</sequence>
<evidence type="ECO:0000256" key="12">
    <source>
        <dbReference type="ARBA" id="ARBA00023292"/>
    </source>
</evidence>
<evidence type="ECO:0000259" key="15">
    <source>
        <dbReference type="PROSITE" id="PS50027"/>
    </source>
</evidence>
<feature type="disulfide bond" evidence="13">
    <location>
        <begin position="709"/>
        <end position="726"/>
    </location>
</feature>
<keyword evidence="12 13" id="KW-0424">Laminin EGF-like domain</keyword>
<dbReference type="PROSITE" id="PS50027">
    <property type="entry name" value="EGF_LAM_2"/>
    <property type="match status" value="7"/>
</dbReference>
<dbReference type="SMART" id="SM00136">
    <property type="entry name" value="LamNT"/>
    <property type="match status" value="1"/>
</dbReference>
<evidence type="ECO:0000256" key="9">
    <source>
        <dbReference type="ARBA" id="ARBA00023054"/>
    </source>
</evidence>
<proteinExistence type="predicted"/>
<dbReference type="FunFam" id="2.10.25.10:FF:000105">
    <property type="entry name" value="laminin subunit gamma-1"/>
    <property type="match status" value="2"/>
</dbReference>
<dbReference type="FunFam" id="2.10.25.10:FF:000067">
    <property type="entry name" value="Laminin subunit gamma 1"/>
    <property type="match status" value="1"/>
</dbReference>
<dbReference type="AlphaFoldDB" id="A0A183IPC4"/>
<dbReference type="PROSITE" id="PS01248">
    <property type="entry name" value="EGF_LAM_1"/>
    <property type="match status" value="4"/>
</dbReference>
<dbReference type="InterPro" id="IPR056863">
    <property type="entry name" value="LMN_ATRN_NET-like_EGF"/>
</dbReference>